<dbReference type="SUPFAM" id="SSF53067">
    <property type="entry name" value="Actin-like ATPase domain"/>
    <property type="match status" value="1"/>
</dbReference>
<dbReference type="GO" id="GO:0004594">
    <property type="term" value="F:pantothenate kinase activity"/>
    <property type="evidence" value="ECO:0007669"/>
    <property type="project" value="InterPro"/>
</dbReference>
<evidence type="ECO:0000256" key="1">
    <source>
        <dbReference type="ARBA" id="ARBA00001958"/>
    </source>
</evidence>
<proteinExistence type="inferred from homology"/>
<feature type="non-terminal residue" evidence="13">
    <location>
        <position position="129"/>
    </location>
</feature>
<comment type="subunit">
    <text evidence="3">Homodimer.</text>
</comment>
<protein>
    <recommendedName>
        <fullName evidence="12">Type III pantothenate kinase</fullName>
    </recommendedName>
</protein>
<keyword evidence="6" id="KW-0547">Nucleotide-binding</keyword>
<dbReference type="EMBL" id="UINC01082359">
    <property type="protein sequence ID" value="SVC27056.1"/>
    <property type="molecule type" value="Genomic_DNA"/>
</dbReference>
<dbReference type="GO" id="GO:0005737">
    <property type="term" value="C:cytoplasm"/>
    <property type="evidence" value="ECO:0007669"/>
    <property type="project" value="UniProtKB-SubCell"/>
</dbReference>
<comment type="similarity">
    <text evidence="11">Belongs to the type III pantothenate kinase family.</text>
</comment>
<keyword evidence="7" id="KW-0418">Kinase</keyword>
<dbReference type="Gene3D" id="3.30.420.40">
    <property type="match status" value="1"/>
</dbReference>
<dbReference type="PANTHER" id="PTHR34265">
    <property type="entry name" value="TYPE III PANTOTHENATE KINASE"/>
    <property type="match status" value="1"/>
</dbReference>
<comment type="cofactor">
    <cofactor evidence="1">
        <name>K(+)</name>
        <dbReference type="ChEBI" id="CHEBI:29103"/>
    </cofactor>
</comment>
<evidence type="ECO:0000256" key="3">
    <source>
        <dbReference type="ARBA" id="ARBA00011738"/>
    </source>
</evidence>
<evidence type="ECO:0000256" key="11">
    <source>
        <dbReference type="ARBA" id="ARBA00038036"/>
    </source>
</evidence>
<evidence type="ECO:0000256" key="9">
    <source>
        <dbReference type="ARBA" id="ARBA00022958"/>
    </source>
</evidence>
<evidence type="ECO:0000256" key="6">
    <source>
        <dbReference type="ARBA" id="ARBA00022741"/>
    </source>
</evidence>
<evidence type="ECO:0000256" key="7">
    <source>
        <dbReference type="ARBA" id="ARBA00022777"/>
    </source>
</evidence>
<comment type="subcellular location">
    <subcellularLocation>
        <location evidence="2">Cytoplasm</location>
    </subcellularLocation>
</comment>
<keyword evidence="5" id="KW-0808">Transferase</keyword>
<dbReference type="NCBIfam" id="TIGR00671">
    <property type="entry name" value="baf"/>
    <property type="match status" value="1"/>
</dbReference>
<keyword evidence="4" id="KW-0963">Cytoplasm</keyword>
<dbReference type="Pfam" id="PF03309">
    <property type="entry name" value="Pan_kinase"/>
    <property type="match status" value="1"/>
</dbReference>
<dbReference type="GO" id="GO:0005524">
    <property type="term" value="F:ATP binding"/>
    <property type="evidence" value="ECO:0007669"/>
    <property type="project" value="UniProtKB-KW"/>
</dbReference>
<keyword evidence="9" id="KW-0630">Potassium</keyword>
<dbReference type="GO" id="GO:0015937">
    <property type="term" value="P:coenzyme A biosynthetic process"/>
    <property type="evidence" value="ECO:0007669"/>
    <property type="project" value="UniProtKB-KW"/>
</dbReference>
<keyword evidence="10" id="KW-0173">Coenzyme A biosynthesis</keyword>
<dbReference type="PANTHER" id="PTHR34265:SF1">
    <property type="entry name" value="TYPE III PANTOTHENATE KINASE"/>
    <property type="match status" value="1"/>
</dbReference>
<evidence type="ECO:0000313" key="13">
    <source>
        <dbReference type="EMBL" id="SVC27056.1"/>
    </source>
</evidence>
<dbReference type="AlphaFoldDB" id="A0A382KRX1"/>
<keyword evidence="8" id="KW-0067">ATP-binding</keyword>
<dbReference type="InterPro" id="IPR043129">
    <property type="entry name" value="ATPase_NBD"/>
</dbReference>
<accession>A0A382KRX1</accession>
<organism evidence="13">
    <name type="scientific">marine metagenome</name>
    <dbReference type="NCBI Taxonomy" id="408172"/>
    <lineage>
        <taxon>unclassified sequences</taxon>
        <taxon>metagenomes</taxon>
        <taxon>ecological metagenomes</taxon>
    </lineage>
</organism>
<evidence type="ECO:0000256" key="10">
    <source>
        <dbReference type="ARBA" id="ARBA00022993"/>
    </source>
</evidence>
<name>A0A382KRX1_9ZZZZ</name>
<evidence type="ECO:0000256" key="2">
    <source>
        <dbReference type="ARBA" id="ARBA00004496"/>
    </source>
</evidence>
<reference evidence="13" key="1">
    <citation type="submission" date="2018-05" db="EMBL/GenBank/DDBJ databases">
        <authorList>
            <person name="Lanie J.A."/>
            <person name="Ng W.-L."/>
            <person name="Kazmierczak K.M."/>
            <person name="Andrzejewski T.M."/>
            <person name="Davidsen T.M."/>
            <person name="Wayne K.J."/>
            <person name="Tettelin H."/>
            <person name="Glass J.I."/>
            <person name="Rusch D."/>
            <person name="Podicherti R."/>
            <person name="Tsui H.-C.T."/>
            <person name="Winkler M.E."/>
        </authorList>
    </citation>
    <scope>NUCLEOTIDE SEQUENCE</scope>
</reference>
<evidence type="ECO:0000256" key="8">
    <source>
        <dbReference type="ARBA" id="ARBA00022840"/>
    </source>
</evidence>
<evidence type="ECO:0000256" key="5">
    <source>
        <dbReference type="ARBA" id="ARBA00022679"/>
    </source>
</evidence>
<evidence type="ECO:0000256" key="12">
    <source>
        <dbReference type="ARBA" id="ARBA00040883"/>
    </source>
</evidence>
<sequence>MQKYALLDIGNTNVKLAFVDNGLIQNKIIFETKKFKEKFDNLKLNHISHLFISSVVPELNQYFNNMNISVHFVNSENISNIEIGLNNPSELGADLIINASAAYDLTQQRNLVIDHGTALTFCHIDDKGK</sequence>
<evidence type="ECO:0000256" key="4">
    <source>
        <dbReference type="ARBA" id="ARBA00022490"/>
    </source>
</evidence>
<dbReference type="InterPro" id="IPR004619">
    <property type="entry name" value="Type_III_PanK"/>
</dbReference>
<gene>
    <name evidence="13" type="ORF">METZ01_LOCUS279910</name>
</gene>